<protein>
    <submittedName>
        <fullName evidence="1">Maturase K</fullName>
    </submittedName>
</protein>
<sequence length="157" mass="18104">MPHLPVVGRLNRRQLIGTLALRAAIEQKHAREDQDHRDKSKLFIRIARNSLQHYKTQNSGDNRKYLLQDLVIDLYDKLSRQKRLTTTNNTYSNCVRMIHSHYCGTRPLPTLQGEDLYLSIFQFILHNLVNQIGAALGHLTFNNGITRVGQNFDEGPL</sequence>
<name>A0AAW2YL57_9EUKA</name>
<gene>
    <name evidence="1" type="ORF">AKO1_012654</name>
</gene>
<dbReference type="Proteomes" id="UP001431209">
    <property type="component" value="Unassembled WGS sequence"/>
</dbReference>
<dbReference type="EMBL" id="JAOPGA020000267">
    <property type="protein sequence ID" value="KAL0477882.1"/>
    <property type="molecule type" value="Genomic_DNA"/>
</dbReference>
<evidence type="ECO:0000313" key="1">
    <source>
        <dbReference type="EMBL" id="KAL0477882.1"/>
    </source>
</evidence>
<organism evidence="1 2">
    <name type="scientific">Acrasis kona</name>
    <dbReference type="NCBI Taxonomy" id="1008807"/>
    <lineage>
        <taxon>Eukaryota</taxon>
        <taxon>Discoba</taxon>
        <taxon>Heterolobosea</taxon>
        <taxon>Tetramitia</taxon>
        <taxon>Eutetramitia</taxon>
        <taxon>Acrasidae</taxon>
        <taxon>Acrasis</taxon>
    </lineage>
</organism>
<dbReference type="AlphaFoldDB" id="A0AAW2YL57"/>
<keyword evidence="2" id="KW-1185">Reference proteome</keyword>
<accession>A0AAW2YL57</accession>
<comment type="caution">
    <text evidence="1">The sequence shown here is derived from an EMBL/GenBank/DDBJ whole genome shotgun (WGS) entry which is preliminary data.</text>
</comment>
<reference evidence="1 2" key="1">
    <citation type="submission" date="2024-03" db="EMBL/GenBank/DDBJ databases">
        <title>The Acrasis kona genome and developmental transcriptomes reveal deep origins of eukaryotic multicellular pathways.</title>
        <authorList>
            <person name="Sheikh S."/>
            <person name="Fu C.-J."/>
            <person name="Brown M.W."/>
            <person name="Baldauf S.L."/>
        </authorList>
    </citation>
    <scope>NUCLEOTIDE SEQUENCE [LARGE SCALE GENOMIC DNA]</scope>
    <source>
        <strain evidence="1 2">ATCC MYA-3509</strain>
    </source>
</reference>
<proteinExistence type="predicted"/>
<evidence type="ECO:0000313" key="2">
    <source>
        <dbReference type="Proteomes" id="UP001431209"/>
    </source>
</evidence>